<evidence type="ECO:0000256" key="5">
    <source>
        <dbReference type="ARBA" id="ARBA00023159"/>
    </source>
</evidence>
<reference evidence="11" key="1">
    <citation type="submission" date="2021-08" db="EMBL/GenBank/DDBJ databases">
        <title>WGS assembly of Ceratopteris richardii.</title>
        <authorList>
            <person name="Marchant D.B."/>
            <person name="Chen G."/>
            <person name="Jenkins J."/>
            <person name="Shu S."/>
            <person name="Leebens-Mack J."/>
            <person name="Grimwood J."/>
            <person name="Schmutz J."/>
            <person name="Soltis P."/>
            <person name="Soltis D."/>
            <person name="Chen Z.-H."/>
        </authorList>
    </citation>
    <scope>NUCLEOTIDE SEQUENCE</scope>
    <source>
        <strain evidence="11">Whitten #5841</strain>
        <tissue evidence="11">Leaf</tissue>
    </source>
</reference>
<sequence length="454" mass="49825">MPEKIVSHRRRRRRPSKPHPHGCESVADVLAWWASQNQTGDQNHHVKDITGGRTRRAPAKGSKKGCMKGKGGPENVTCSYRGVRQRVWGKWVAEIREPNRGDRLWLGTFQTAREAAIAYDQAARILYGSCARLNLPEEEGHLGSPSSSSQSLSEQARLPSKLILPRFVPSSVQIHSFSNGSFNVQEVEVNHDPMSVSAPSSLDSFPSEAASSTCISSSLASDGRHEGVHSSSMRIKHKHKAEFADSSAEYPPPCHKEVTSEFDTISHAVKQESGTFLWMAAEEKNADALGERLEVLDFGLSLPSLSLEGELATDVVMGTGLRETDYFDADEVMKLLNNDSKDAMAAVQIPPHHEQSQRAISKDGLDDSGGIFGAAEMQEFRDQLAAFVAVDSVPLPLSSSSFPSSITTTTSPIEDDFEPMHKLLLQSKSEEHHDRIESKEGIFLSLPDVLPTLY</sequence>
<dbReference type="EMBL" id="CM035414">
    <property type="protein sequence ID" value="KAH7429767.1"/>
    <property type="molecule type" value="Genomic_DNA"/>
</dbReference>
<dbReference type="SUPFAM" id="SSF54171">
    <property type="entry name" value="DNA-binding domain"/>
    <property type="match status" value="1"/>
</dbReference>
<dbReference type="InterPro" id="IPR036955">
    <property type="entry name" value="AP2/ERF_dom_sf"/>
</dbReference>
<proteinExistence type="inferred from homology"/>
<keyword evidence="2" id="KW-0805">Transcription regulation</keyword>
<dbReference type="CDD" id="cd00018">
    <property type="entry name" value="AP2"/>
    <property type="match status" value="1"/>
</dbReference>
<dbReference type="GO" id="GO:0005634">
    <property type="term" value="C:nucleus"/>
    <property type="evidence" value="ECO:0007669"/>
    <property type="project" value="UniProtKB-SubCell"/>
</dbReference>
<comment type="caution">
    <text evidence="11">The sequence shown here is derived from an EMBL/GenBank/DDBJ whole genome shotgun (WGS) entry which is preliminary data.</text>
</comment>
<keyword evidence="3" id="KW-0346">Stress response</keyword>
<dbReference type="PANTHER" id="PTHR31241">
    <property type="entry name" value="DEHYDRATION-RESPONSIVE ELEMENT-BINDING PROTEIN 2C"/>
    <property type="match status" value="1"/>
</dbReference>
<dbReference type="InterPro" id="IPR016177">
    <property type="entry name" value="DNA-bd_dom_sf"/>
</dbReference>
<feature type="compositionally biased region" description="Basic residues" evidence="9">
    <location>
        <begin position="53"/>
        <end position="67"/>
    </location>
</feature>
<name>A0A8T2U209_CERRI</name>
<evidence type="ECO:0000256" key="3">
    <source>
        <dbReference type="ARBA" id="ARBA00023016"/>
    </source>
</evidence>
<keyword evidence="7" id="KW-0539">Nucleus</keyword>
<evidence type="ECO:0000256" key="6">
    <source>
        <dbReference type="ARBA" id="ARBA00023163"/>
    </source>
</evidence>
<gene>
    <name evidence="11" type="ORF">KP509_09G065100</name>
</gene>
<evidence type="ECO:0000256" key="7">
    <source>
        <dbReference type="ARBA" id="ARBA00023242"/>
    </source>
</evidence>
<dbReference type="OrthoDB" id="550883at2759"/>
<evidence type="ECO:0000313" key="11">
    <source>
        <dbReference type="EMBL" id="KAH7429767.1"/>
    </source>
</evidence>
<dbReference type="FunFam" id="3.30.730.10:FF:000001">
    <property type="entry name" value="Ethylene-responsive transcription factor 2"/>
    <property type="match status" value="1"/>
</dbReference>
<dbReference type="Pfam" id="PF00847">
    <property type="entry name" value="AP2"/>
    <property type="match status" value="1"/>
</dbReference>
<protein>
    <recommendedName>
        <fullName evidence="10">AP2/ERF domain-containing protein</fullName>
    </recommendedName>
</protein>
<feature type="domain" description="AP2/ERF" evidence="10">
    <location>
        <begin position="79"/>
        <end position="136"/>
    </location>
</feature>
<comment type="similarity">
    <text evidence="8">Belongs to the AP2/ERF transcription factor family. ERF subfamily.</text>
</comment>
<dbReference type="PROSITE" id="PS51032">
    <property type="entry name" value="AP2_ERF"/>
    <property type="match status" value="1"/>
</dbReference>
<feature type="region of interest" description="Disordered" evidence="9">
    <location>
        <begin position="1"/>
        <end position="22"/>
    </location>
</feature>
<evidence type="ECO:0000256" key="9">
    <source>
        <dbReference type="SAM" id="MobiDB-lite"/>
    </source>
</evidence>
<evidence type="ECO:0000256" key="8">
    <source>
        <dbReference type="ARBA" id="ARBA00024343"/>
    </source>
</evidence>
<dbReference type="Proteomes" id="UP000825935">
    <property type="component" value="Chromosome 9"/>
</dbReference>
<accession>A0A8T2U209</accession>
<dbReference type="GO" id="GO:0003700">
    <property type="term" value="F:DNA-binding transcription factor activity"/>
    <property type="evidence" value="ECO:0007669"/>
    <property type="project" value="InterPro"/>
</dbReference>
<evidence type="ECO:0000256" key="1">
    <source>
        <dbReference type="ARBA" id="ARBA00004123"/>
    </source>
</evidence>
<dbReference type="InterPro" id="IPR001471">
    <property type="entry name" value="AP2/ERF_dom"/>
</dbReference>
<dbReference type="SMART" id="SM00380">
    <property type="entry name" value="AP2"/>
    <property type="match status" value="1"/>
</dbReference>
<keyword evidence="6" id="KW-0804">Transcription</keyword>
<dbReference type="GO" id="GO:0003677">
    <property type="term" value="F:DNA binding"/>
    <property type="evidence" value="ECO:0007669"/>
    <property type="project" value="UniProtKB-KW"/>
</dbReference>
<evidence type="ECO:0000256" key="2">
    <source>
        <dbReference type="ARBA" id="ARBA00023015"/>
    </source>
</evidence>
<evidence type="ECO:0000256" key="4">
    <source>
        <dbReference type="ARBA" id="ARBA00023125"/>
    </source>
</evidence>
<keyword evidence="5" id="KW-0010">Activator</keyword>
<feature type="region of interest" description="Disordered" evidence="9">
    <location>
        <begin position="40"/>
        <end position="75"/>
    </location>
</feature>
<dbReference type="Gene3D" id="3.30.730.10">
    <property type="entry name" value="AP2/ERF domain"/>
    <property type="match status" value="1"/>
</dbReference>
<comment type="subcellular location">
    <subcellularLocation>
        <location evidence="1">Nucleus</location>
    </subcellularLocation>
</comment>
<keyword evidence="12" id="KW-1185">Reference proteome</keyword>
<organism evidence="11 12">
    <name type="scientific">Ceratopteris richardii</name>
    <name type="common">Triangle waterfern</name>
    <dbReference type="NCBI Taxonomy" id="49495"/>
    <lineage>
        <taxon>Eukaryota</taxon>
        <taxon>Viridiplantae</taxon>
        <taxon>Streptophyta</taxon>
        <taxon>Embryophyta</taxon>
        <taxon>Tracheophyta</taxon>
        <taxon>Polypodiopsida</taxon>
        <taxon>Polypodiidae</taxon>
        <taxon>Polypodiales</taxon>
        <taxon>Pteridineae</taxon>
        <taxon>Pteridaceae</taxon>
        <taxon>Parkerioideae</taxon>
        <taxon>Ceratopteris</taxon>
    </lineage>
</organism>
<dbReference type="PRINTS" id="PR00367">
    <property type="entry name" value="ETHRSPELEMNT"/>
</dbReference>
<evidence type="ECO:0000313" key="12">
    <source>
        <dbReference type="Proteomes" id="UP000825935"/>
    </source>
</evidence>
<evidence type="ECO:0000259" key="10">
    <source>
        <dbReference type="PROSITE" id="PS51032"/>
    </source>
</evidence>
<dbReference type="AlphaFoldDB" id="A0A8T2U209"/>
<keyword evidence="4" id="KW-0238">DNA-binding</keyword>
<dbReference type="PANTHER" id="PTHR31241:SF62">
    <property type="entry name" value="DEHYDRATION-RESPONSIVE ELEMENT-BINDING PROTEIN 2D"/>
    <property type="match status" value="1"/>
</dbReference>
<feature type="compositionally biased region" description="Basic residues" evidence="9">
    <location>
        <begin position="7"/>
        <end position="20"/>
    </location>
</feature>